<name>A0A329T2E4_9STRA</name>
<keyword evidence="6" id="KW-1185">Reference proteome</keyword>
<protein>
    <submittedName>
        <fullName evidence="5">Uncharacterized protein</fullName>
    </submittedName>
</protein>
<dbReference type="Proteomes" id="UP000736787">
    <property type="component" value="Unassembled WGS sequence"/>
</dbReference>
<dbReference type="Proteomes" id="UP000251314">
    <property type="component" value="Unassembled WGS sequence"/>
</dbReference>
<dbReference type="EMBL" id="MJFZ01000011">
    <property type="protein sequence ID" value="RAW42814.1"/>
    <property type="molecule type" value="Genomic_DNA"/>
</dbReference>
<dbReference type="OrthoDB" id="163721at2759"/>
<dbReference type="Proteomes" id="UP000735874">
    <property type="component" value="Unassembled WGS sequence"/>
</dbReference>
<dbReference type="EMBL" id="RCMG01000245">
    <property type="protein sequence ID" value="KAG2858602.1"/>
    <property type="molecule type" value="Genomic_DNA"/>
</dbReference>
<evidence type="ECO:0000313" key="2">
    <source>
        <dbReference type="EMBL" id="KAG2954668.1"/>
    </source>
</evidence>
<organism evidence="5 6">
    <name type="scientific">Phytophthora cactorum</name>
    <dbReference type="NCBI Taxonomy" id="29920"/>
    <lineage>
        <taxon>Eukaryota</taxon>
        <taxon>Sar</taxon>
        <taxon>Stramenopiles</taxon>
        <taxon>Oomycota</taxon>
        <taxon>Peronosporomycetes</taxon>
        <taxon>Peronosporales</taxon>
        <taxon>Peronosporaceae</taxon>
        <taxon>Phytophthora</taxon>
    </lineage>
</organism>
<evidence type="ECO:0000313" key="4">
    <source>
        <dbReference type="EMBL" id="KAG3223740.1"/>
    </source>
</evidence>
<dbReference type="VEuPathDB" id="FungiDB:PC110_g1033"/>
<dbReference type="EMBL" id="RCMV01000135">
    <property type="protein sequence ID" value="KAG3223740.1"/>
    <property type="molecule type" value="Genomic_DNA"/>
</dbReference>
<evidence type="ECO:0000313" key="5">
    <source>
        <dbReference type="EMBL" id="RAW42814.1"/>
    </source>
</evidence>
<evidence type="ECO:0000313" key="3">
    <source>
        <dbReference type="EMBL" id="KAG2984667.1"/>
    </source>
</evidence>
<sequence length="144" mass="17015">MPLNWWSYVKDHPTFYMEELQCELRRFSELRGGMSTTTILRVLRFELGLSRKVLERRAHEAVPLEIETFMAKLRCWYRYLEQLFFLDETSKNGLDAMRRYAWSKRGTRAIVRVPFARGSRVSIQAACDVKGFVAWTTTRVLLAN</sequence>
<reference evidence="4" key="2">
    <citation type="submission" date="2018-05" db="EMBL/GenBank/DDBJ databases">
        <title>Effector identification in a new, highly contiguous assembly of the strawberry crown rot pathogen Phytophthora cactorum.</title>
        <authorList>
            <person name="Armitage A.D."/>
            <person name="Nellist C.F."/>
            <person name="Bates H."/>
            <person name="Vickerstaff R.J."/>
            <person name="Harrison R.J."/>
        </authorList>
    </citation>
    <scope>NUCLEOTIDE SEQUENCE</scope>
    <source>
        <strain evidence="1">15-7</strain>
        <strain evidence="2">4040</strain>
        <strain evidence="3">P415</strain>
        <strain evidence="4">P421</strain>
    </source>
</reference>
<reference evidence="5 6" key="1">
    <citation type="submission" date="2018-01" db="EMBL/GenBank/DDBJ databases">
        <title>Draft genome of the strawberry crown rot pathogen Phytophthora cactorum.</title>
        <authorList>
            <person name="Armitage A.D."/>
            <person name="Lysoe E."/>
            <person name="Nellist C.F."/>
            <person name="Harrison R.J."/>
            <person name="Brurberg M.B."/>
        </authorList>
    </citation>
    <scope>NUCLEOTIDE SEQUENCE [LARGE SCALE GENOMIC DNA]</scope>
    <source>
        <strain evidence="5 6">10300</strain>
    </source>
</reference>
<evidence type="ECO:0000313" key="1">
    <source>
        <dbReference type="EMBL" id="KAG2858602.1"/>
    </source>
</evidence>
<evidence type="ECO:0000313" key="6">
    <source>
        <dbReference type="Proteomes" id="UP000251314"/>
    </source>
</evidence>
<dbReference type="Proteomes" id="UP000697107">
    <property type="component" value="Unassembled WGS sequence"/>
</dbReference>
<comment type="caution">
    <text evidence="5">The sequence shown here is derived from an EMBL/GenBank/DDBJ whole genome shotgun (WGS) entry which is preliminary data.</text>
</comment>
<accession>A0A329T2E4</accession>
<gene>
    <name evidence="5" type="ORF">PC110_g1033</name>
    <name evidence="1" type="ORF">PC113_g9647</name>
    <name evidence="2" type="ORF">PC117_g1065</name>
    <name evidence="3" type="ORF">PC118_g8761</name>
    <name evidence="4" type="ORF">PC129_g5577</name>
</gene>
<dbReference type="EMBL" id="RCMK01000011">
    <property type="protein sequence ID" value="KAG2954668.1"/>
    <property type="molecule type" value="Genomic_DNA"/>
</dbReference>
<proteinExistence type="predicted"/>
<dbReference type="EMBL" id="RCML01000228">
    <property type="protein sequence ID" value="KAG2984667.1"/>
    <property type="molecule type" value="Genomic_DNA"/>
</dbReference>
<dbReference type="AlphaFoldDB" id="A0A329T2E4"/>
<dbReference type="Proteomes" id="UP000760860">
    <property type="component" value="Unassembled WGS sequence"/>
</dbReference>